<sequence>MRKRRNPLVDVWHDACVGATSAVSSQTNSAQHMRSRNTQTSGAPPPTPRALSPGINEFVGVILALPPPHGAGSPTRGAPQPLPVAYPTALTSCASVQSSYPIKFCDAIASDPHPFKAQAAKLHFTCTLASAARGSSRRKVSQNQHRCAPLVPNAPLPVPPSLLAHSSGLRMRSHLECCTEDRCCAREEWRRRKTHAS</sequence>
<name>A0AAD6TPE5_9AGAR</name>
<dbReference type="AlphaFoldDB" id="A0AAD6TPE5"/>
<dbReference type="Proteomes" id="UP001222325">
    <property type="component" value="Unassembled WGS sequence"/>
</dbReference>
<evidence type="ECO:0000256" key="1">
    <source>
        <dbReference type="SAM" id="MobiDB-lite"/>
    </source>
</evidence>
<accession>A0AAD6TPE5</accession>
<evidence type="ECO:0000313" key="3">
    <source>
        <dbReference type="Proteomes" id="UP001222325"/>
    </source>
</evidence>
<proteinExistence type="predicted"/>
<comment type="caution">
    <text evidence="2">The sequence shown here is derived from an EMBL/GenBank/DDBJ whole genome shotgun (WGS) entry which is preliminary data.</text>
</comment>
<evidence type="ECO:0000313" key="2">
    <source>
        <dbReference type="EMBL" id="KAJ7075549.1"/>
    </source>
</evidence>
<feature type="compositionally biased region" description="Polar residues" evidence="1">
    <location>
        <begin position="22"/>
        <end position="42"/>
    </location>
</feature>
<protein>
    <submittedName>
        <fullName evidence="2">Uncharacterized protein</fullName>
    </submittedName>
</protein>
<dbReference type="EMBL" id="JARJCN010000093">
    <property type="protein sequence ID" value="KAJ7075549.1"/>
    <property type="molecule type" value="Genomic_DNA"/>
</dbReference>
<keyword evidence="3" id="KW-1185">Reference proteome</keyword>
<organism evidence="2 3">
    <name type="scientific">Mycena belliarum</name>
    <dbReference type="NCBI Taxonomy" id="1033014"/>
    <lineage>
        <taxon>Eukaryota</taxon>
        <taxon>Fungi</taxon>
        <taxon>Dikarya</taxon>
        <taxon>Basidiomycota</taxon>
        <taxon>Agaricomycotina</taxon>
        <taxon>Agaricomycetes</taxon>
        <taxon>Agaricomycetidae</taxon>
        <taxon>Agaricales</taxon>
        <taxon>Marasmiineae</taxon>
        <taxon>Mycenaceae</taxon>
        <taxon>Mycena</taxon>
    </lineage>
</organism>
<gene>
    <name evidence="2" type="ORF">B0H15DRAFT_653944</name>
</gene>
<reference evidence="2" key="1">
    <citation type="submission" date="2023-03" db="EMBL/GenBank/DDBJ databases">
        <title>Massive genome expansion in bonnet fungi (Mycena s.s.) driven by repeated elements and novel gene families across ecological guilds.</title>
        <authorList>
            <consortium name="Lawrence Berkeley National Laboratory"/>
            <person name="Harder C.B."/>
            <person name="Miyauchi S."/>
            <person name="Viragh M."/>
            <person name="Kuo A."/>
            <person name="Thoen E."/>
            <person name="Andreopoulos B."/>
            <person name="Lu D."/>
            <person name="Skrede I."/>
            <person name="Drula E."/>
            <person name="Henrissat B."/>
            <person name="Morin E."/>
            <person name="Kohler A."/>
            <person name="Barry K."/>
            <person name="LaButti K."/>
            <person name="Morin E."/>
            <person name="Salamov A."/>
            <person name="Lipzen A."/>
            <person name="Mereny Z."/>
            <person name="Hegedus B."/>
            <person name="Baldrian P."/>
            <person name="Stursova M."/>
            <person name="Weitz H."/>
            <person name="Taylor A."/>
            <person name="Grigoriev I.V."/>
            <person name="Nagy L.G."/>
            <person name="Martin F."/>
            <person name="Kauserud H."/>
        </authorList>
    </citation>
    <scope>NUCLEOTIDE SEQUENCE</scope>
    <source>
        <strain evidence="2">CBHHK173m</strain>
    </source>
</reference>
<feature type="region of interest" description="Disordered" evidence="1">
    <location>
        <begin position="22"/>
        <end position="51"/>
    </location>
</feature>